<reference evidence="1" key="1">
    <citation type="submission" date="2014-09" db="EMBL/GenBank/DDBJ databases">
        <authorList>
            <person name="Magalhaes I.L.F."/>
            <person name="Oliveira U."/>
            <person name="Santos F.R."/>
            <person name="Vidigal T.H.D.A."/>
            <person name="Brescovit A.D."/>
            <person name="Santos A.J."/>
        </authorList>
    </citation>
    <scope>NUCLEOTIDE SEQUENCE</scope>
    <source>
        <tissue evidence="1">Shoot tissue taken approximately 20 cm above the soil surface</tissue>
    </source>
</reference>
<organism evidence="1">
    <name type="scientific">Arundo donax</name>
    <name type="common">Giant reed</name>
    <name type="synonym">Donax arundinaceus</name>
    <dbReference type="NCBI Taxonomy" id="35708"/>
    <lineage>
        <taxon>Eukaryota</taxon>
        <taxon>Viridiplantae</taxon>
        <taxon>Streptophyta</taxon>
        <taxon>Embryophyta</taxon>
        <taxon>Tracheophyta</taxon>
        <taxon>Spermatophyta</taxon>
        <taxon>Magnoliopsida</taxon>
        <taxon>Liliopsida</taxon>
        <taxon>Poales</taxon>
        <taxon>Poaceae</taxon>
        <taxon>PACMAD clade</taxon>
        <taxon>Arundinoideae</taxon>
        <taxon>Arundineae</taxon>
        <taxon>Arundo</taxon>
    </lineage>
</organism>
<reference evidence="1" key="2">
    <citation type="journal article" date="2015" name="Data Brief">
        <title>Shoot transcriptome of the giant reed, Arundo donax.</title>
        <authorList>
            <person name="Barrero R.A."/>
            <person name="Guerrero F.D."/>
            <person name="Moolhuijzen P."/>
            <person name="Goolsby J.A."/>
            <person name="Tidwell J."/>
            <person name="Bellgard S.E."/>
            <person name="Bellgard M.I."/>
        </authorList>
    </citation>
    <scope>NUCLEOTIDE SEQUENCE</scope>
    <source>
        <tissue evidence="1">Shoot tissue taken approximately 20 cm above the soil surface</tissue>
    </source>
</reference>
<dbReference type="EMBL" id="GBRH01209864">
    <property type="protein sequence ID" value="JAD88031.1"/>
    <property type="molecule type" value="Transcribed_RNA"/>
</dbReference>
<name>A0A0A9DJR9_ARUDO</name>
<protein>
    <submittedName>
        <fullName evidence="1">Uncharacterized protein</fullName>
    </submittedName>
</protein>
<dbReference type="AlphaFoldDB" id="A0A0A9DJR9"/>
<evidence type="ECO:0000313" key="1">
    <source>
        <dbReference type="EMBL" id="JAD88031.1"/>
    </source>
</evidence>
<proteinExistence type="predicted"/>
<sequence>MNVTTTIEKLYTRRSVQQHHMRKFSINSGFHKKKENIVAAPIIRHGIGYHHRLLSAYCSVAPRGWSIPCIWPISDYNGPLWSRTWQPAS</sequence>
<accession>A0A0A9DJR9</accession>